<dbReference type="InterPro" id="IPR047122">
    <property type="entry name" value="Trans-enoyl_RdTase-like"/>
</dbReference>
<gene>
    <name evidence="2" type="ORF">GNI_063790</name>
</gene>
<dbReference type="SUPFAM" id="SSF51735">
    <property type="entry name" value="NAD(P)-binding Rossmann-fold domains"/>
    <property type="match status" value="1"/>
</dbReference>
<proteinExistence type="predicted"/>
<organism evidence="2 3">
    <name type="scientific">Gregarina niphandrodes</name>
    <name type="common">Septate eugregarine</name>
    <dbReference type="NCBI Taxonomy" id="110365"/>
    <lineage>
        <taxon>Eukaryota</taxon>
        <taxon>Sar</taxon>
        <taxon>Alveolata</taxon>
        <taxon>Apicomplexa</taxon>
        <taxon>Conoidasida</taxon>
        <taxon>Gregarinasina</taxon>
        <taxon>Eugregarinorida</taxon>
        <taxon>Gregarinidae</taxon>
        <taxon>Gregarina</taxon>
    </lineage>
</organism>
<dbReference type="InterPro" id="IPR013149">
    <property type="entry name" value="ADH-like_C"/>
</dbReference>
<dbReference type="InterPro" id="IPR013154">
    <property type="entry name" value="ADH-like_N"/>
</dbReference>
<dbReference type="OrthoDB" id="201656at2759"/>
<dbReference type="Proteomes" id="UP000019763">
    <property type="component" value="Unassembled WGS sequence"/>
</dbReference>
<dbReference type="GO" id="GO:0016651">
    <property type="term" value="F:oxidoreductase activity, acting on NAD(P)H"/>
    <property type="evidence" value="ECO:0007669"/>
    <property type="project" value="InterPro"/>
</dbReference>
<evidence type="ECO:0000313" key="3">
    <source>
        <dbReference type="Proteomes" id="UP000019763"/>
    </source>
</evidence>
<dbReference type="InterPro" id="IPR020843">
    <property type="entry name" value="ER"/>
</dbReference>
<dbReference type="PANTHER" id="PTHR45348">
    <property type="entry name" value="HYPOTHETICAL OXIDOREDUCTASE (EUROFUNG)"/>
    <property type="match status" value="1"/>
</dbReference>
<protein>
    <submittedName>
        <fullName evidence="2">Zinc-binding dehydrogenase superfamily oxidoreductase</fullName>
    </submittedName>
</protein>
<accession>A0A023B830</accession>
<dbReference type="SUPFAM" id="SSF50129">
    <property type="entry name" value="GroES-like"/>
    <property type="match status" value="1"/>
</dbReference>
<dbReference type="eggNOG" id="KOG1198">
    <property type="taxonomic scope" value="Eukaryota"/>
</dbReference>
<dbReference type="EMBL" id="AFNH02000482">
    <property type="protein sequence ID" value="EZG68159.1"/>
    <property type="molecule type" value="Genomic_DNA"/>
</dbReference>
<dbReference type="Gene3D" id="3.40.50.720">
    <property type="entry name" value="NAD(P)-binding Rossmann-like Domain"/>
    <property type="match status" value="1"/>
</dbReference>
<feature type="domain" description="Enoyl reductase (ER)" evidence="1">
    <location>
        <begin position="18"/>
        <end position="294"/>
    </location>
</feature>
<reference evidence="2" key="1">
    <citation type="submission" date="2013-12" db="EMBL/GenBank/DDBJ databases">
        <authorList>
            <person name="Omoto C.K."/>
            <person name="Sibley D."/>
            <person name="Venepally P."/>
            <person name="Hadjithomas M."/>
            <person name="Karamycheva S."/>
            <person name="Brunk B."/>
            <person name="Roos D."/>
            <person name="Caler E."/>
            <person name="Lorenzi H."/>
        </authorList>
    </citation>
    <scope>NUCLEOTIDE SEQUENCE</scope>
</reference>
<dbReference type="PANTHER" id="PTHR45348:SF2">
    <property type="entry name" value="ZINC-TYPE ALCOHOL DEHYDROGENASE-LIKE PROTEIN C2E1P3.01"/>
    <property type="match status" value="1"/>
</dbReference>
<dbReference type="SMART" id="SM00829">
    <property type="entry name" value="PKS_ER"/>
    <property type="match status" value="1"/>
</dbReference>
<dbReference type="OMA" id="WAPIYKK"/>
<dbReference type="Pfam" id="PF08240">
    <property type="entry name" value="ADH_N"/>
    <property type="match status" value="1"/>
</dbReference>
<sequence>MNVQDTGNWAAWQMEAKAARFEVKEAPMWTPGEGEVLVRNRAVAVNPVDIAVQTLDFFSFKYPTILGHDLAGEVVEVGPGVTLYKKGDRVLGQAIGMMTRENKHDAFQLFTVVPENLVTGLPDELSFEEASVLPLGFATAAAGLFQDDFLKLQYPTVPAQRSKNETVLIWGGSSSVGSNAVQLAVAAGYEVISTASPHNFEYVKNLGAAQVLDYKSPTIVEDLVKILKNKTFAGTMECIGGDTATPVCMDVVRQLNGVKFVALTRGDPSQYPDIPCKHVWASTIKDNQVGKAVCNDFLPEALKKGTFLAAPKPSIVGHGLDEIQNAVSLYAKGGLSAKKLVVTL</sequence>
<dbReference type="GeneID" id="22912337"/>
<dbReference type="AlphaFoldDB" id="A0A023B830"/>
<evidence type="ECO:0000259" key="1">
    <source>
        <dbReference type="SMART" id="SM00829"/>
    </source>
</evidence>
<keyword evidence="3" id="KW-1185">Reference proteome</keyword>
<name>A0A023B830_GRENI</name>
<dbReference type="CDD" id="cd08249">
    <property type="entry name" value="enoyl_reductase_like"/>
    <property type="match status" value="1"/>
</dbReference>
<dbReference type="Pfam" id="PF00107">
    <property type="entry name" value="ADH_zinc_N"/>
    <property type="match status" value="1"/>
</dbReference>
<dbReference type="InterPro" id="IPR011032">
    <property type="entry name" value="GroES-like_sf"/>
</dbReference>
<dbReference type="InterPro" id="IPR036291">
    <property type="entry name" value="NAD(P)-bd_dom_sf"/>
</dbReference>
<dbReference type="RefSeq" id="XP_011130053.1">
    <property type="nucleotide sequence ID" value="XM_011131751.1"/>
</dbReference>
<evidence type="ECO:0000313" key="2">
    <source>
        <dbReference type="EMBL" id="EZG68159.1"/>
    </source>
</evidence>
<dbReference type="Gene3D" id="3.90.180.10">
    <property type="entry name" value="Medium-chain alcohol dehydrogenases, catalytic domain"/>
    <property type="match status" value="1"/>
</dbReference>
<dbReference type="VEuPathDB" id="CryptoDB:GNI_063790"/>
<comment type="caution">
    <text evidence="2">The sequence shown here is derived from an EMBL/GenBank/DDBJ whole genome shotgun (WGS) entry which is preliminary data.</text>
</comment>